<dbReference type="CDD" id="cd07920">
    <property type="entry name" value="Pumilio"/>
    <property type="match status" value="1"/>
</dbReference>
<dbReference type="InterPro" id="IPR001313">
    <property type="entry name" value="Pumilio_RNA-bd_rpt"/>
</dbReference>
<evidence type="ECO:0000313" key="4">
    <source>
        <dbReference type="EMBL" id="OMJ70264.1"/>
    </source>
</evidence>
<evidence type="ECO:0000256" key="1">
    <source>
        <dbReference type="ARBA" id="ARBA00022737"/>
    </source>
</evidence>
<feature type="repeat" description="Pumilio" evidence="2">
    <location>
        <begin position="338"/>
        <end position="373"/>
    </location>
</feature>
<protein>
    <recommendedName>
        <fullName evidence="3">PUM-HD domain-containing protein</fullName>
    </recommendedName>
</protein>
<dbReference type="OrthoDB" id="668540at2759"/>
<feature type="repeat" description="Pumilio" evidence="2">
    <location>
        <begin position="265"/>
        <end position="301"/>
    </location>
</feature>
<dbReference type="Proteomes" id="UP000187209">
    <property type="component" value="Unassembled WGS sequence"/>
</dbReference>
<dbReference type="EMBL" id="MPUH01001105">
    <property type="protein sequence ID" value="OMJ70264.1"/>
    <property type="molecule type" value="Genomic_DNA"/>
</dbReference>
<dbReference type="GO" id="GO:0003729">
    <property type="term" value="F:mRNA binding"/>
    <property type="evidence" value="ECO:0007669"/>
    <property type="project" value="TreeGrafter"/>
</dbReference>
<dbReference type="AlphaFoldDB" id="A0A1R2B0F7"/>
<dbReference type="Gene3D" id="1.25.10.10">
    <property type="entry name" value="Leucine-rich Repeat Variant"/>
    <property type="match status" value="1"/>
</dbReference>
<dbReference type="InterPro" id="IPR033133">
    <property type="entry name" value="PUM-HD"/>
</dbReference>
<comment type="caution">
    <text evidence="4">The sequence shown here is derived from an EMBL/GenBank/DDBJ whole genome shotgun (WGS) entry which is preliminary data.</text>
</comment>
<feature type="repeat" description="Pumilio" evidence="2">
    <location>
        <begin position="302"/>
        <end position="337"/>
    </location>
</feature>
<dbReference type="SMART" id="SM00025">
    <property type="entry name" value="Pumilio"/>
    <property type="match status" value="8"/>
</dbReference>
<dbReference type="GO" id="GO:0010608">
    <property type="term" value="P:post-transcriptional regulation of gene expression"/>
    <property type="evidence" value="ECO:0007669"/>
    <property type="project" value="TreeGrafter"/>
</dbReference>
<feature type="repeat" description="Pumilio" evidence="2">
    <location>
        <begin position="156"/>
        <end position="192"/>
    </location>
</feature>
<keyword evidence="5" id="KW-1185">Reference proteome</keyword>
<name>A0A1R2B0F7_9CILI</name>
<feature type="repeat" description="Pumilio" evidence="2">
    <location>
        <begin position="374"/>
        <end position="411"/>
    </location>
</feature>
<feature type="repeat" description="Pumilio" evidence="2">
    <location>
        <begin position="120"/>
        <end position="155"/>
    </location>
</feature>
<reference evidence="4 5" key="1">
    <citation type="submission" date="2016-11" db="EMBL/GenBank/DDBJ databases">
        <title>The macronuclear genome of Stentor coeruleus: a giant cell with tiny introns.</title>
        <authorList>
            <person name="Slabodnick M."/>
            <person name="Ruby J.G."/>
            <person name="Reiff S.B."/>
            <person name="Swart E.C."/>
            <person name="Gosai S."/>
            <person name="Prabakaran S."/>
            <person name="Witkowska E."/>
            <person name="Larue G.E."/>
            <person name="Fisher S."/>
            <person name="Freeman R.M."/>
            <person name="Gunawardena J."/>
            <person name="Chu W."/>
            <person name="Stover N.A."/>
            <person name="Gregory B.D."/>
            <person name="Nowacki M."/>
            <person name="Derisi J."/>
            <person name="Roy S.W."/>
            <person name="Marshall W.F."/>
            <person name="Sood P."/>
        </authorList>
    </citation>
    <scope>NUCLEOTIDE SEQUENCE [LARGE SCALE GENOMIC DNA]</scope>
    <source>
        <strain evidence="4">WM001</strain>
    </source>
</reference>
<dbReference type="SUPFAM" id="SSF48371">
    <property type="entry name" value="ARM repeat"/>
    <property type="match status" value="1"/>
</dbReference>
<dbReference type="PANTHER" id="PTHR12537:SF13">
    <property type="entry name" value="PUMILIO HOMOLOGY DOMAIN FAMILY MEMBER 4"/>
    <property type="match status" value="1"/>
</dbReference>
<sequence length="442" mass="49915">MAKPNSEKGNYENLPICRPISAPIQLDSNMLFAYPLPASYKSAFLDSPLPLFIKSSSSEENLDEPFHPTGFVREMIDGWVLSEESPKASQTFHDQSHNVPEFTPMGLPFYNMPVTFSNSDIYTQAFEMAKDQLGCRMLQRKLEEMNPFSIQTIFEQIQPHLPELMIDPFGNYLIQKLLEVCEEPVFSATIASVAKSLPSISLNPHGTRAVQKLIDLLANYPNHILEVINALTADILTLIKDINGNHVIQRCVNSLKCPQNQFIFEIAGNHIVEIATDKHGCCVLQRCIHAATEGQREELVERIIEKAVELVQDAYGNYVVQYVIDLNSYSVNAKLAHIFMSSIQQLATQKFSSNVIEKCLQQNKEDVQQEMIAEIGKAENISKMIGDQYANYVVQRALTLARPSVLGKMLALIRPRLEELKNSHFGKKIYIKLLKNYPVLID</sequence>
<evidence type="ECO:0000313" key="5">
    <source>
        <dbReference type="Proteomes" id="UP000187209"/>
    </source>
</evidence>
<dbReference type="Pfam" id="PF00806">
    <property type="entry name" value="PUF"/>
    <property type="match status" value="8"/>
</dbReference>
<dbReference type="InterPro" id="IPR033712">
    <property type="entry name" value="Pumilio_RNA-bd"/>
</dbReference>
<dbReference type="PROSITE" id="PS50302">
    <property type="entry name" value="PUM"/>
    <property type="match status" value="6"/>
</dbReference>
<proteinExistence type="predicted"/>
<dbReference type="GO" id="GO:0005737">
    <property type="term" value="C:cytoplasm"/>
    <property type="evidence" value="ECO:0007669"/>
    <property type="project" value="TreeGrafter"/>
</dbReference>
<dbReference type="FunFam" id="1.25.10.10:FF:000237">
    <property type="entry name" value="Pumilio homolog 9"/>
    <property type="match status" value="1"/>
</dbReference>
<keyword evidence="1" id="KW-0677">Repeat</keyword>
<organism evidence="4 5">
    <name type="scientific">Stentor coeruleus</name>
    <dbReference type="NCBI Taxonomy" id="5963"/>
    <lineage>
        <taxon>Eukaryota</taxon>
        <taxon>Sar</taxon>
        <taxon>Alveolata</taxon>
        <taxon>Ciliophora</taxon>
        <taxon>Postciliodesmatophora</taxon>
        <taxon>Heterotrichea</taxon>
        <taxon>Heterotrichida</taxon>
        <taxon>Stentoridae</taxon>
        <taxon>Stentor</taxon>
    </lineage>
</organism>
<dbReference type="PANTHER" id="PTHR12537">
    <property type="entry name" value="RNA BINDING PROTEIN PUMILIO-RELATED"/>
    <property type="match status" value="1"/>
</dbReference>
<dbReference type="InterPro" id="IPR011989">
    <property type="entry name" value="ARM-like"/>
</dbReference>
<evidence type="ECO:0000259" key="3">
    <source>
        <dbReference type="PROSITE" id="PS50303"/>
    </source>
</evidence>
<feature type="domain" description="PUM-HD" evidence="3">
    <location>
        <begin position="94"/>
        <end position="437"/>
    </location>
</feature>
<dbReference type="PROSITE" id="PS50303">
    <property type="entry name" value="PUM_HD"/>
    <property type="match status" value="1"/>
</dbReference>
<gene>
    <name evidence="4" type="ORF">SteCoe_31798</name>
</gene>
<evidence type="ECO:0000256" key="2">
    <source>
        <dbReference type="PROSITE-ProRule" id="PRU00317"/>
    </source>
</evidence>
<dbReference type="InterPro" id="IPR016024">
    <property type="entry name" value="ARM-type_fold"/>
</dbReference>
<accession>A0A1R2B0F7</accession>